<dbReference type="EMBL" id="JAKMXF010000321">
    <property type="protein sequence ID" value="KAI6649326.1"/>
    <property type="molecule type" value="Genomic_DNA"/>
</dbReference>
<evidence type="ECO:0000256" key="3">
    <source>
        <dbReference type="RuleBase" id="RU004475"/>
    </source>
</evidence>
<keyword evidence="3" id="KW-0812">Transmembrane</keyword>
<name>A0AAV7JKM2_9METZ</name>
<evidence type="ECO:0000256" key="1">
    <source>
        <dbReference type="ARBA" id="ARBA00009219"/>
    </source>
</evidence>
<feature type="domain" description="3-beta hydroxysteroid dehydrogenase/isomerase" evidence="4">
    <location>
        <begin position="11"/>
        <end position="260"/>
    </location>
</feature>
<reference evidence="5 6" key="1">
    <citation type="journal article" date="2023" name="BMC Biol.">
        <title>The compact genome of the sponge Oopsacas minuta (Hexactinellida) is lacking key metazoan core genes.</title>
        <authorList>
            <person name="Santini S."/>
            <person name="Schenkelaars Q."/>
            <person name="Jourda C."/>
            <person name="Duchesne M."/>
            <person name="Belahbib H."/>
            <person name="Rocher C."/>
            <person name="Selva M."/>
            <person name="Riesgo A."/>
            <person name="Vervoort M."/>
            <person name="Leys S.P."/>
            <person name="Kodjabachian L."/>
            <person name="Le Bivic A."/>
            <person name="Borchiellini C."/>
            <person name="Claverie J.M."/>
            <person name="Renard E."/>
        </authorList>
    </citation>
    <scope>NUCLEOTIDE SEQUENCE [LARGE SCALE GENOMIC DNA]</scope>
    <source>
        <strain evidence="5">SPO-2</strain>
    </source>
</reference>
<gene>
    <name evidence="5" type="ORF">LOD99_11692</name>
</gene>
<evidence type="ECO:0000256" key="2">
    <source>
        <dbReference type="ARBA" id="ARBA00023002"/>
    </source>
</evidence>
<evidence type="ECO:0000313" key="5">
    <source>
        <dbReference type="EMBL" id="KAI6649326.1"/>
    </source>
</evidence>
<evidence type="ECO:0000259" key="4">
    <source>
        <dbReference type="Pfam" id="PF01073"/>
    </source>
</evidence>
<comment type="caution">
    <text evidence="5">The sequence shown here is derived from an EMBL/GenBank/DDBJ whole genome shotgun (WGS) entry which is preliminary data.</text>
</comment>
<dbReference type="Proteomes" id="UP001165289">
    <property type="component" value="Unassembled WGS sequence"/>
</dbReference>
<keyword evidence="6" id="KW-1185">Reference proteome</keyword>
<evidence type="ECO:0000313" key="6">
    <source>
        <dbReference type="Proteomes" id="UP001165289"/>
    </source>
</evidence>
<dbReference type="Pfam" id="PF01073">
    <property type="entry name" value="3Beta_HSD"/>
    <property type="match status" value="1"/>
</dbReference>
<dbReference type="InterPro" id="IPR002225">
    <property type="entry name" value="3Beta_OHSteriod_DH/Estase"/>
</dbReference>
<dbReference type="PANTHER" id="PTHR43245:SF51">
    <property type="entry name" value="SHORT CHAIN DEHYDROGENASE_REDUCTASE FAMILY 42E, MEMBER 2"/>
    <property type="match status" value="1"/>
</dbReference>
<keyword evidence="3" id="KW-1133">Transmembrane helix</keyword>
<proteinExistence type="inferred from homology"/>
<dbReference type="Gene3D" id="3.40.50.720">
    <property type="entry name" value="NAD(P)-binding Rossmann-like Domain"/>
    <property type="match status" value="1"/>
</dbReference>
<keyword evidence="2 3" id="KW-0560">Oxidoreductase</keyword>
<organism evidence="5 6">
    <name type="scientific">Oopsacas minuta</name>
    <dbReference type="NCBI Taxonomy" id="111878"/>
    <lineage>
        <taxon>Eukaryota</taxon>
        <taxon>Metazoa</taxon>
        <taxon>Porifera</taxon>
        <taxon>Hexactinellida</taxon>
        <taxon>Hexasterophora</taxon>
        <taxon>Lyssacinosida</taxon>
        <taxon>Leucopsacidae</taxon>
        <taxon>Oopsacas</taxon>
    </lineage>
</organism>
<accession>A0AAV7JKM2</accession>
<dbReference type="SUPFAM" id="SSF51735">
    <property type="entry name" value="NAD(P)-binding Rossmann-fold domains"/>
    <property type="match status" value="1"/>
</dbReference>
<dbReference type="PANTHER" id="PTHR43245">
    <property type="entry name" value="BIFUNCTIONAL POLYMYXIN RESISTANCE PROTEIN ARNA"/>
    <property type="match status" value="1"/>
</dbReference>
<dbReference type="InterPro" id="IPR050177">
    <property type="entry name" value="Lipid_A_modif_metabolic_enz"/>
</dbReference>
<dbReference type="InterPro" id="IPR036291">
    <property type="entry name" value="NAD(P)-bd_dom_sf"/>
</dbReference>
<comment type="similarity">
    <text evidence="1 3">Belongs to the 3-beta-HSD family.</text>
</comment>
<protein>
    <submittedName>
        <fullName evidence="5">Sterol-4-alpha-carboxylate 3-dehydrogenase, decarboxylating-like</fullName>
    </submittedName>
</protein>
<feature type="transmembrane region" description="Helical" evidence="3">
    <location>
        <begin position="263"/>
        <end position="282"/>
    </location>
</feature>
<dbReference type="GO" id="GO:0006694">
    <property type="term" value="P:steroid biosynthetic process"/>
    <property type="evidence" value="ECO:0007669"/>
    <property type="project" value="InterPro"/>
</dbReference>
<sequence>MGKTKRREVCLVIGGCSFIGRHLVEGLVADGFQVKLLDSQSVCEIENVTFIQGDFCNRDELESALQGIDVVFHCVSVCSSDGNMQMVDRINIHGTRQLVEACNDTEVKKLILVTSCAIISDLGKHTRNGRECQPYAKRPFDHSFHTKVLQEQIVLRANSQSLLTTSIRLFAVFGPQPAGAISPHNLFSINSYKYAIGSGYNLSDFTYVGNVVHGLILASDHLYPSSPVCGQAYNITNGEPVSFNWLLNSVMEGLECDFPRKRFPFWLMFSFAFLLNIIYSIFSVCKLDFRTNLTLPSVNVAGKDSYYCIDKARAQLGYKPVYSLQQGLDITIQCIRVGQIQ</sequence>
<dbReference type="GO" id="GO:0016616">
    <property type="term" value="F:oxidoreductase activity, acting on the CH-OH group of donors, NAD or NADP as acceptor"/>
    <property type="evidence" value="ECO:0007669"/>
    <property type="project" value="InterPro"/>
</dbReference>
<keyword evidence="3" id="KW-0472">Membrane</keyword>
<dbReference type="AlphaFoldDB" id="A0AAV7JKM2"/>